<gene>
    <name evidence="9 11" type="primary">argB</name>
    <name evidence="11" type="ORF">EII21_08140</name>
</gene>
<evidence type="ECO:0000256" key="6">
    <source>
        <dbReference type="ARBA" id="ARBA00022777"/>
    </source>
</evidence>
<keyword evidence="9" id="KW-0963">Cytoplasm</keyword>
<evidence type="ECO:0000313" key="11">
    <source>
        <dbReference type="EMBL" id="RRD89588.1"/>
    </source>
</evidence>
<protein>
    <recommendedName>
        <fullName evidence="9">Acetylglutamate kinase</fullName>
        <ecNumber evidence="9">2.7.2.8</ecNumber>
    </recommendedName>
    <alternativeName>
        <fullName evidence="9">N-acetyl-L-glutamate 5-phosphotransferase</fullName>
    </alternativeName>
    <alternativeName>
        <fullName evidence="9">NAG kinase</fullName>
        <shortName evidence="9">NAGK</shortName>
    </alternativeName>
</protein>
<dbReference type="OrthoDB" id="9803155at2"/>
<dbReference type="InterPro" id="IPR041727">
    <property type="entry name" value="NAGK-C"/>
</dbReference>
<keyword evidence="3 9" id="KW-0028">Amino-acid biosynthesis</keyword>
<evidence type="ECO:0000256" key="4">
    <source>
        <dbReference type="ARBA" id="ARBA00022679"/>
    </source>
</evidence>
<evidence type="ECO:0000259" key="10">
    <source>
        <dbReference type="Pfam" id="PF00696"/>
    </source>
</evidence>
<evidence type="ECO:0000256" key="2">
    <source>
        <dbReference type="ARBA" id="ARBA00022571"/>
    </source>
</evidence>
<dbReference type="PIRSF" id="PIRSF000728">
    <property type="entry name" value="NAGK"/>
    <property type="match status" value="1"/>
</dbReference>
<comment type="caution">
    <text evidence="11">The sequence shown here is derived from an EMBL/GenBank/DDBJ whole genome shotgun (WGS) entry which is preliminary data.</text>
</comment>
<dbReference type="STRING" id="1121352.GCA_000620925_01173"/>
<comment type="pathway">
    <text evidence="1 9">Amino-acid biosynthesis; L-arginine biosynthesis; N(2)-acetyl-L-ornithine from L-glutamate: step 2/4.</text>
</comment>
<dbReference type="EMBL" id="RQYC01000013">
    <property type="protein sequence ID" value="RRD89588.1"/>
    <property type="molecule type" value="Genomic_DNA"/>
</dbReference>
<organism evidence="11 12">
    <name type="scientific">Conchiformibius steedae</name>
    <dbReference type="NCBI Taxonomy" id="153493"/>
    <lineage>
        <taxon>Bacteria</taxon>
        <taxon>Pseudomonadati</taxon>
        <taxon>Pseudomonadota</taxon>
        <taxon>Betaproteobacteria</taxon>
        <taxon>Neisseriales</taxon>
        <taxon>Neisseriaceae</taxon>
        <taxon>Conchiformibius</taxon>
    </lineage>
</organism>
<dbReference type="Proteomes" id="UP000269923">
    <property type="component" value="Unassembled WGS sequence"/>
</dbReference>
<dbReference type="InterPro" id="IPR037528">
    <property type="entry name" value="ArgB"/>
</dbReference>
<evidence type="ECO:0000256" key="5">
    <source>
        <dbReference type="ARBA" id="ARBA00022741"/>
    </source>
</evidence>
<keyword evidence="7 9" id="KW-0067">ATP-binding</keyword>
<dbReference type="Pfam" id="PF00696">
    <property type="entry name" value="AA_kinase"/>
    <property type="match status" value="1"/>
</dbReference>
<dbReference type="RefSeq" id="WP_124795474.1">
    <property type="nucleotide sequence ID" value="NZ_RQYC01000013.1"/>
</dbReference>
<feature type="binding site" evidence="9">
    <location>
        <position position="179"/>
    </location>
    <ligand>
        <name>substrate</name>
    </ligand>
</feature>
<evidence type="ECO:0000256" key="1">
    <source>
        <dbReference type="ARBA" id="ARBA00004828"/>
    </source>
</evidence>
<dbReference type="GO" id="GO:0003991">
    <property type="term" value="F:acetylglutamate kinase activity"/>
    <property type="evidence" value="ECO:0007669"/>
    <property type="project" value="UniProtKB-UniRule"/>
</dbReference>
<dbReference type="CDD" id="cd04250">
    <property type="entry name" value="AAK_NAGK-C"/>
    <property type="match status" value="1"/>
</dbReference>
<feature type="binding site" evidence="9">
    <location>
        <position position="88"/>
    </location>
    <ligand>
        <name>substrate</name>
    </ligand>
</feature>
<name>A0A3P2A3U3_9NEIS</name>
<dbReference type="Gene3D" id="3.40.1160.10">
    <property type="entry name" value="Acetylglutamate kinase-like"/>
    <property type="match status" value="1"/>
</dbReference>
<dbReference type="AlphaFoldDB" id="A0A3P2A3U3"/>
<comment type="catalytic activity">
    <reaction evidence="8 9">
        <text>N-acetyl-L-glutamate + ATP = N-acetyl-L-glutamyl 5-phosphate + ADP</text>
        <dbReference type="Rhea" id="RHEA:14629"/>
        <dbReference type="ChEBI" id="CHEBI:30616"/>
        <dbReference type="ChEBI" id="CHEBI:44337"/>
        <dbReference type="ChEBI" id="CHEBI:57936"/>
        <dbReference type="ChEBI" id="CHEBI:456216"/>
        <dbReference type="EC" id="2.7.2.8"/>
    </reaction>
</comment>
<dbReference type="InterPro" id="IPR001057">
    <property type="entry name" value="Glu/AcGlu_kinase"/>
</dbReference>
<evidence type="ECO:0000313" key="12">
    <source>
        <dbReference type="Proteomes" id="UP000269923"/>
    </source>
</evidence>
<dbReference type="EC" id="2.7.2.8" evidence="9"/>
<keyword evidence="4 9" id="KW-0808">Transferase</keyword>
<sequence length="284" mass="30197">MHQSQIHALARAMGEAAPYIKKYQNRTIVVKYGGNAMINEELKQAVMQDLLLLNQIGIRVVLVHGGGPEISQGLKLIGKESVFIDGLRVTDRETMDVVQQMLAGKVNKSLVALLKGRGIGLCGIDGGMLLCEKLRGSADWGYVGEIVKVDTHLPEFALNSGFIPVIATIGADEQGTPYNINADTAAGQIAVALGAAKLVSMTDTAGLLRDRYDESTLIERVLLDDVEALTEQGIIAGGMIPKVQCCVDAVKGGVDEAAIIDGRVAHSILLEMFSHKGSGTLFCA</sequence>
<comment type="subcellular location">
    <subcellularLocation>
        <location evidence="9">Cytoplasm</location>
    </subcellularLocation>
</comment>
<dbReference type="UniPathway" id="UPA00068">
    <property type="reaction ID" value="UER00107"/>
</dbReference>
<keyword evidence="12" id="KW-1185">Reference proteome</keyword>
<keyword evidence="5 9" id="KW-0547">Nucleotide-binding</keyword>
<dbReference type="NCBIfam" id="TIGR00761">
    <property type="entry name" value="argB"/>
    <property type="match status" value="1"/>
</dbReference>
<dbReference type="SUPFAM" id="SSF53633">
    <property type="entry name" value="Carbamate kinase-like"/>
    <property type="match status" value="1"/>
</dbReference>
<dbReference type="PANTHER" id="PTHR23342:SF0">
    <property type="entry name" value="N-ACETYLGLUTAMATE SYNTHASE, MITOCHONDRIAL"/>
    <property type="match status" value="1"/>
</dbReference>
<evidence type="ECO:0000256" key="7">
    <source>
        <dbReference type="ARBA" id="ARBA00022840"/>
    </source>
</evidence>
<evidence type="ECO:0000256" key="9">
    <source>
        <dbReference type="HAMAP-Rule" id="MF_00082"/>
    </source>
</evidence>
<accession>A0A3P2A3U3</accession>
<dbReference type="FunFam" id="3.40.1160.10:FF:000004">
    <property type="entry name" value="Acetylglutamate kinase"/>
    <property type="match status" value="1"/>
</dbReference>
<dbReference type="GO" id="GO:0005524">
    <property type="term" value="F:ATP binding"/>
    <property type="evidence" value="ECO:0007669"/>
    <property type="project" value="UniProtKB-UniRule"/>
</dbReference>
<keyword evidence="6 9" id="KW-0418">Kinase</keyword>
<dbReference type="PRINTS" id="PR00474">
    <property type="entry name" value="GLU5KINASE"/>
</dbReference>
<feature type="domain" description="Aspartate/glutamate/uridylate kinase" evidence="10">
    <location>
        <begin position="27"/>
        <end position="261"/>
    </location>
</feature>
<keyword evidence="2 9" id="KW-0055">Arginine biosynthesis</keyword>
<reference evidence="11 12" key="1">
    <citation type="submission" date="2018-11" db="EMBL/GenBank/DDBJ databases">
        <title>Genomes From Bacteria Associated with the Canine Oral Cavity: a Test Case for Automated Genome-Based Taxonomic Assignment.</title>
        <authorList>
            <person name="Coil D.A."/>
            <person name="Jospin G."/>
            <person name="Darling A.E."/>
            <person name="Wallis C."/>
            <person name="Davis I.J."/>
            <person name="Harris S."/>
            <person name="Eisen J.A."/>
            <person name="Holcombe L.J."/>
            <person name="O'Flynn C."/>
        </authorList>
    </citation>
    <scope>NUCLEOTIDE SEQUENCE [LARGE SCALE GENOMIC DNA]</scope>
    <source>
        <strain evidence="11 12">COT-280</strain>
    </source>
</reference>
<proteinExistence type="inferred from homology"/>
<dbReference type="InterPro" id="IPR001048">
    <property type="entry name" value="Asp/Glu/Uridylate_kinase"/>
</dbReference>
<comment type="similarity">
    <text evidence="9">Belongs to the acetylglutamate kinase family. ArgB subfamily.</text>
</comment>
<dbReference type="PANTHER" id="PTHR23342">
    <property type="entry name" value="N-ACETYLGLUTAMATE SYNTHASE"/>
    <property type="match status" value="1"/>
</dbReference>
<evidence type="ECO:0000256" key="8">
    <source>
        <dbReference type="ARBA" id="ARBA00048141"/>
    </source>
</evidence>
<feature type="binding site" evidence="9">
    <location>
        <begin position="66"/>
        <end position="67"/>
    </location>
    <ligand>
        <name>substrate</name>
    </ligand>
</feature>
<dbReference type="InterPro" id="IPR036393">
    <property type="entry name" value="AceGlu_kinase-like_sf"/>
</dbReference>
<feature type="site" description="Transition state stabilizer" evidence="9">
    <location>
        <position position="242"/>
    </location>
</feature>
<dbReference type="GO" id="GO:0005737">
    <property type="term" value="C:cytoplasm"/>
    <property type="evidence" value="ECO:0007669"/>
    <property type="project" value="UniProtKB-SubCell"/>
</dbReference>
<dbReference type="HAMAP" id="MF_00082">
    <property type="entry name" value="ArgB"/>
    <property type="match status" value="1"/>
</dbReference>
<evidence type="ECO:0000256" key="3">
    <source>
        <dbReference type="ARBA" id="ARBA00022605"/>
    </source>
</evidence>
<comment type="function">
    <text evidence="9">Catalyzes the ATP-dependent phosphorylation of N-acetyl-L-glutamate.</text>
</comment>
<dbReference type="InterPro" id="IPR004662">
    <property type="entry name" value="AcgluKinase_fam"/>
</dbReference>
<dbReference type="GO" id="GO:0042450">
    <property type="term" value="P:L-arginine biosynthetic process via ornithine"/>
    <property type="evidence" value="ECO:0007669"/>
    <property type="project" value="UniProtKB-UniRule"/>
</dbReference>
<feature type="site" description="Transition state stabilizer" evidence="9">
    <location>
        <position position="31"/>
    </location>
</feature>